<dbReference type="GO" id="GO:0016491">
    <property type="term" value="F:oxidoreductase activity"/>
    <property type="evidence" value="ECO:0007669"/>
    <property type="project" value="InterPro"/>
</dbReference>
<evidence type="ECO:0000256" key="7">
    <source>
        <dbReference type="SAM" id="Phobius"/>
    </source>
</evidence>
<dbReference type="PANTHER" id="PTHR19271:SF16">
    <property type="entry name" value="CYTOCHROME B"/>
    <property type="match status" value="1"/>
</dbReference>
<feature type="transmembrane region" description="Helical" evidence="7">
    <location>
        <begin position="109"/>
        <end position="128"/>
    </location>
</feature>
<dbReference type="Gene3D" id="1.20.810.10">
    <property type="entry name" value="Cytochrome Bc1 Complex, Chain C"/>
    <property type="match status" value="1"/>
</dbReference>
<feature type="region of interest" description="Disordered" evidence="6">
    <location>
        <begin position="162"/>
        <end position="211"/>
    </location>
</feature>
<protein>
    <recommendedName>
        <fullName evidence="3">Cytochrome bc1 complex cytochrome b subunit</fullName>
        <ecNumber evidence="2">7.1.1.8</ecNumber>
    </recommendedName>
    <alternativeName>
        <fullName evidence="5">Cytochrome bc1 reductase complex subunit QcrB</fullName>
    </alternativeName>
</protein>
<dbReference type="AlphaFoldDB" id="G2G624"/>
<feature type="region of interest" description="Disordered" evidence="6">
    <location>
        <begin position="1"/>
        <end position="26"/>
    </location>
</feature>
<dbReference type="SUPFAM" id="SSF81342">
    <property type="entry name" value="Transmembrane di-heme cytochromes"/>
    <property type="match status" value="1"/>
</dbReference>
<organism evidence="9 10">
    <name type="scientific">Streptomyces zinciresistens K42</name>
    <dbReference type="NCBI Taxonomy" id="700597"/>
    <lineage>
        <taxon>Bacteria</taxon>
        <taxon>Bacillati</taxon>
        <taxon>Actinomycetota</taxon>
        <taxon>Actinomycetes</taxon>
        <taxon>Kitasatosporales</taxon>
        <taxon>Streptomycetaceae</taxon>
        <taxon>Streptomyces</taxon>
    </lineage>
</organism>
<keyword evidence="7" id="KW-0812">Transmembrane</keyword>
<dbReference type="GO" id="GO:0016020">
    <property type="term" value="C:membrane"/>
    <property type="evidence" value="ECO:0007669"/>
    <property type="project" value="InterPro"/>
</dbReference>
<dbReference type="InterPro" id="IPR005797">
    <property type="entry name" value="Cyt_b/b6_N"/>
</dbReference>
<evidence type="ECO:0000256" key="2">
    <source>
        <dbReference type="ARBA" id="ARBA00012951"/>
    </source>
</evidence>
<feature type="transmembrane region" description="Helical" evidence="7">
    <location>
        <begin position="140"/>
        <end position="159"/>
    </location>
</feature>
<dbReference type="EMBL" id="AGBF01000007">
    <property type="protein sequence ID" value="EGX61113.1"/>
    <property type="molecule type" value="Genomic_DNA"/>
</dbReference>
<feature type="domain" description="Cytochrome b/b6 N-terminal region profile" evidence="8">
    <location>
        <begin position="30"/>
        <end position="211"/>
    </location>
</feature>
<comment type="catalytic activity">
    <reaction evidence="4">
        <text>a quinol + 2 Fe(III)-[cytochrome c](out) = a quinone + 2 Fe(II)-[cytochrome c](out) + 2 H(+)(out)</text>
        <dbReference type="Rhea" id="RHEA:11484"/>
        <dbReference type="Rhea" id="RHEA-COMP:10350"/>
        <dbReference type="Rhea" id="RHEA-COMP:14399"/>
        <dbReference type="ChEBI" id="CHEBI:15378"/>
        <dbReference type="ChEBI" id="CHEBI:24646"/>
        <dbReference type="ChEBI" id="CHEBI:29033"/>
        <dbReference type="ChEBI" id="CHEBI:29034"/>
        <dbReference type="ChEBI" id="CHEBI:132124"/>
        <dbReference type="EC" id="7.1.1.8"/>
    </reaction>
</comment>
<dbReference type="GO" id="GO:0022904">
    <property type="term" value="P:respiratory electron transport chain"/>
    <property type="evidence" value="ECO:0007669"/>
    <property type="project" value="InterPro"/>
</dbReference>
<dbReference type="PROSITE" id="PS51002">
    <property type="entry name" value="CYTB_NTER"/>
    <property type="match status" value="1"/>
</dbReference>
<evidence type="ECO:0000256" key="1">
    <source>
        <dbReference type="ARBA" id="ARBA00001971"/>
    </source>
</evidence>
<evidence type="ECO:0000313" key="10">
    <source>
        <dbReference type="Proteomes" id="UP000004217"/>
    </source>
</evidence>
<feature type="compositionally biased region" description="Low complexity" evidence="6">
    <location>
        <begin position="162"/>
        <end position="188"/>
    </location>
</feature>
<dbReference type="RefSeq" id="WP_007491882.1">
    <property type="nucleotide sequence ID" value="NZ_AGBF01000007.1"/>
</dbReference>
<dbReference type="GO" id="GO:0008121">
    <property type="term" value="F:quinol-cytochrome-c reductase activity"/>
    <property type="evidence" value="ECO:0007669"/>
    <property type="project" value="UniProtKB-EC"/>
</dbReference>
<keyword evidence="7" id="KW-1133">Transmembrane helix</keyword>
<dbReference type="Proteomes" id="UP000004217">
    <property type="component" value="Unassembled WGS sequence"/>
</dbReference>
<comment type="caution">
    <text evidence="9">The sequence shown here is derived from an EMBL/GenBank/DDBJ whole genome shotgun (WGS) entry which is preliminary data.</text>
</comment>
<evidence type="ECO:0000313" key="9">
    <source>
        <dbReference type="EMBL" id="EGX61113.1"/>
    </source>
</evidence>
<dbReference type="InterPro" id="IPR027387">
    <property type="entry name" value="Cytb/b6-like_sf"/>
</dbReference>
<sequence>MTSHRPERAAAAGPETATPQSARPGRLRRAVDAIDERMGIKALACPMSEHANNLTWSLGGLTVVSFVTLLVTGIYIAQFYSPTPKDANQSVRDLVTDVWLGCFARGLHYWPAQAMFVLALLHLLRVFFHASFKKPREGNWITGSAMFLLTFLAIFTARSSSGTRKGTRRWSTTWTSPSCSAAPASDSPPSSPTGCRSCCARTPCTRSSAPG</sequence>
<gene>
    <name evidence="9" type="ORF">SZN_04651</name>
</gene>
<evidence type="ECO:0000256" key="6">
    <source>
        <dbReference type="SAM" id="MobiDB-lite"/>
    </source>
</evidence>
<feature type="transmembrane region" description="Helical" evidence="7">
    <location>
        <begin position="56"/>
        <end position="77"/>
    </location>
</feature>
<dbReference type="PANTHER" id="PTHR19271">
    <property type="entry name" value="CYTOCHROME B"/>
    <property type="match status" value="1"/>
</dbReference>
<dbReference type="PATRIC" id="fig|700597.3.peg.901"/>
<reference evidence="9 10" key="1">
    <citation type="submission" date="2011-08" db="EMBL/GenBank/DDBJ databases">
        <authorList>
            <person name="Lin Y."/>
            <person name="Hao X."/>
            <person name="Johnstone L."/>
            <person name="Miller S.J."/>
            <person name="Wei G."/>
            <person name="Rensing C."/>
        </authorList>
    </citation>
    <scope>NUCLEOTIDE SEQUENCE [LARGE SCALE GENOMIC DNA]</scope>
    <source>
        <strain evidence="9 10">K42</strain>
    </source>
</reference>
<dbReference type="Pfam" id="PF00033">
    <property type="entry name" value="Cytochrome_B"/>
    <property type="match status" value="1"/>
</dbReference>
<proteinExistence type="predicted"/>
<dbReference type="InterPro" id="IPR016174">
    <property type="entry name" value="Di-haem_cyt_TM"/>
</dbReference>
<evidence type="ECO:0000256" key="3">
    <source>
        <dbReference type="ARBA" id="ARBA00016116"/>
    </source>
</evidence>
<evidence type="ECO:0000259" key="8">
    <source>
        <dbReference type="PROSITE" id="PS51002"/>
    </source>
</evidence>
<keyword evidence="10" id="KW-1185">Reference proteome</keyword>
<keyword evidence="7" id="KW-0472">Membrane</keyword>
<accession>G2G624</accession>
<evidence type="ECO:0000256" key="4">
    <source>
        <dbReference type="ARBA" id="ARBA00029351"/>
    </source>
</evidence>
<name>G2G624_9ACTN</name>
<comment type="cofactor">
    <cofactor evidence="1">
        <name>heme</name>
        <dbReference type="ChEBI" id="CHEBI:30413"/>
    </cofactor>
</comment>
<dbReference type="EC" id="7.1.1.8" evidence="2"/>
<evidence type="ECO:0000256" key="5">
    <source>
        <dbReference type="ARBA" id="ARBA00029568"/>
    </source>
</evidence>